<organism evidence="1 2">
    <name type="scientific">Chitinophaga solisilvae</name>
    <dbReference type="NCBI Taxonomy" id="1233460"/>
    <lineage>
        <taxon>Bacteria</taxon>
        <taxon>Pseudomonadati</taxon>
        <taxon>Bacteroidota</taxon>
        <taxon>Chitinophagia</taxon>
        <taxon>Chitinophagales</taxon>
        <taxon>Chitinophagaceae</taxon>
        <taxon>Chitinophaga</taxon>
    </lineage>
</organism>
<dbReference type="CDD" id="cd02513">
    <property type="entry name" value="CMP-NeuAc_Synthase"/>
    <property type="match status" value="1"/>
</dbReference>
<dbReference type="PANTHER" id="PTHR21485:SF6">
    <property type="entry name" value="N-ACYLNEURAMINATE CYTIDYLYLTRANSFERASE-RELATED"/>
    <property type="match status" value="1"/>
</dbReference>
<dbReference type="EC" id="2.7.7.81" evidence="1"/>
<sequence>MKQNVAIIPARGGSKRIPRKNIKPFMDKPIIAFSIEAALNTGLFSEVMVSTDDEEIAEVAISYGAKVPFKRTAENANDFATTADVLLEVLAQYKELGKSFENACCIYPCAPFISADKLKQSYETLVRDGYDTVFPVMKFHYPIQRALCMRNGLVSMFQPEHLKTRSQDLEPAYCDAGQYYWFNISTFLQKKQIWTDNTSAIVISELEGHDIDSLEDWRIAEIKYRILANIL</sequence>
<reference evidence="1" key="1">
    <citation type="submission" date="2020-05" db="EMBL/GenBank/DDBJ databases">
        <title>Chitinophaga laudate sp. nov., isolated from a tropical peat swamp.</title>
        <authorList>
            <person name="Goh C.B.S."/>
            <person name="Lee M.S."/>
            <person name="Parimannan S."/>
            <person name="Pasbakhsh P."/>
            <person name="Yule C.M."/>
            <person name="Rajandas H."/>
            <person name="Loke S."/>
            <person name="Croft L."/>
            <person name="Tan J.B.L."/>
        </authorList>
    </citation>
    <scope>NUCLEOTIDE SEQUENCE</scope>
    <source>
        <strain evidence="1">Mgbs1</strain>
    </source>
</reference>
<proteinExistence type="predicted"/>
<dbReference type="PANTHER" id="PTHR21485">
    <property type="entry name" value="HAD SUPERFAMILY MEMBERS CMAS AND KDSC"/>
    <property type="match status" value="1"/>
</dbReference>
<dbReference type="Proteomes" id="UP000281028">
    <property type="component" value="Unassembled WGS sequence"/>
</dbReference>
<accession>A0A3S1CQ24</accession>
<dbReference type="NCBIfam" id="TIGR03584">
    <property type="entry name" value="PseF"/>
    <property type="match status" value="1"/>
</dbReference>
<gene>
    <name evidence="1" type="primary">pseF</name>
    <name evidence="1" type="ORF">ECE50_023250</name>
</gene>
<dbReference type="GO" id="GO:0008781">
    <property type="term" value="F:N-acylneuraminate cytidylyltransferase activity"/>
    <property type="evidence" value="ECO:0007669"/>
    <property type="project" value="TreeGrafter"/>
</dbReference>
<dbReference type="Pfam" id="PF02348">
    <property type="entry name" value="CTP_transf_3"/>
    <property type="match status" value="1"/>
</dbReference>
<protein>
    <submittedName>
        <fullName evidence="1">Pseudaminic acid cytidylyltransferase</fullName>
        <ecNumber evidence="1">2.7.7.81</ecNumber>
    </submittedName>
</protein>
<dbReference type="InterPro" id="IPR029044">
    <property type="entry name" value="Nucleotide-diphossugar_trans"/>
</dbReference>
<dbReference type="InterPro" id="IPR003329">
    <property type="entry name" value="Cytidylyl_trans"/>
</dbReference>
<comment type="caution">
    <text evidence="1">The sequence shown here is derived from an EMBL/GenBank/DDBJ whole genome shotgun (WGS) entry which is preliminary data.</text>
</comment>
<dbReference type="Gene3D" id="3.90.550.10">
    <property type="entry name" value="Spore Coat Polysaccharide Biosynthesis Protein SpsA, Chain A"/>
    <property type="match status" value="1"/>
</dbReference>
<dbReference type="InterPro" id="IPR020039">
    <property type="entry name" value="PseF"/>
</dbReference>
<name>A0A3S1CQ24_9BACT</name>
<dbReference type="AlphaFoldDB" id="A0A3S1CQ24"/>
<dbReference type="SUPFAM" id="SSF53448">
    <property type="entry name" value="Nucleotide-diphospho-sugar transferases"/>
    <property type="match status" value="1"/>
</dbReference>
<dbReference type="OrthoDB" id="9805604at2"/>
<keyword evidence="1" id="KW-0548">Nucleotidyltransferase</keyword>
<dbReference type="EMBL" id="RIAR02000001">
    <property type="protein sequence ID" value="NSL89779.1"/>
    <property type="molecule type" value="Genomic_DNA"/>
</dbReference>
<keyword evidence="2" id="KW-1185">Reference proteome</keyword>
<evidence type="ECO:0000313" key="2">
    <source>
        <dbReference type="Proteomes" id="UP000281028"/>
    </source>
</evidence>
<keyword evidence="1" id="KW-0808">Transferase</keyword>
<evidence type="ECO:0000313" key="1">
    <source>
        <dbReference type="EMBL" id="NSL89779.1"/>
    </source>
</evidence>
<dbReference type="InterPro" id="IPR050793">
    <property type="entry name" value="CMP-NeuNAc_synthase"/>
</dbReference>